<evidence type="ECO:0000313" key="5">
    <source>
        <dbReference type="Proteomes" id="UP000799537"/>
    </source>
</evidence>
<organism evidence="4 5">
    <name type="scientific">Zasmidium cellare ATCC 36951</name>
    <dbReference type="NCBI Taxonomy" id="1080233"/>
    <lineage>
        <taxon>Eukaryota</taxon>
        <taxon>Fungi</taxon>
        <taxon>Dikarya</taxon>
        <taxon>Ascomycota</taxon>
        <taxon>Pezizomycotina</taxon>
        <taxon>Dothideomycetes</taxon>
        <taxon>Dothideomycetidae</taxon>
        <taxon>Mycosphaerellales</taxon>
        <taxon>Mycosphaerellaceae</taxon>
        <taxon>Zasmidium</taxon>
    </lineage>
</organism>
<keyword evidence="2" id="KW-0653">Protein transport</keyword>
<dbReference type="PANTHER" id="PTHR15954">
    <property type="entry name" value="VACUOLAR PROTEIN SORTING-ASSOCIATED PROTEIN 51 HOMOLOG"/>
    <property type="match status" value="1"/>
</dbReference>
<gene>
    <name evidence="4" type="ORF">M409DRAFT_64219</name>
</gene>
<dbReference type="GO" id="GO:1990745">
    <property type="term" value="C:EARP complex"/>
    <property type="evidence" value="ECO:0007669"/>
    <property type="project" value="TreeGrafter"/>
</dbReference>
<evidence type="ECO:0000313" key="4">
    <source>
        <dbReference type="EMBL" id="KAF2170505.1"/>
    </source>
</evidence>
<comment type="subcellular location">
    <subcellularLocation>
        <location evidence="2">Golgi apparatus</location>
        <location evidence="2">trans-Golgi network</location>
    </subcellularLocation>
</comment>
<evidence type="ECO:0000256" key="1">
    <source>
        <dbReference type="ARBA" id="ARBA00006080"/>
    </source>
</evidence>
<feature type="compositionally biased region" description="Polar residues" evidence="3">
    <location>
        <begin position="66"/>
        <end position="81"/>
    </location>
</feature>
<dbReference type="GO" id="GO:0015031">
    <property type="term" value="P:protein transport"/>
    <property type="evidence" value="ECO:0007669"/>
    <property type="project" value="UniProtKB-UniRule"/>
</dbReference>
<keyword evidence="2" id="KW-0813">Transport</keyword>
<dbReference type="GO" id="GO:0042147">
    <property type="term" value="P:retrograde transport, endosome to Golgi"/>
    <property type="evidence" value="ECO:0007669"/>
    <property type="project" value="UniProtKB-UniRule"/>
</dbReference>
<dbReference type="GO" id="GO:0032456">
    <property type="term" value="P:endocytic recycling"/>
    <property type="evidence" value="ECO:0007669"/>
    <property type="project" value="TreeGrafter"/>
</dbReference>
<sequence>MSTIASPRISPRPSLSLSSRRGSASTDNTITSASSKPTASSVADRGSLRRNRAALRDYYNLQTTAQAASISSEPPTPTTLDAAQESELDKPGFSPEEYVTHLLSNSGLEGVLRVEAGLVSDIRSLDGEKKALVYDNYSKLIAATETIRSMREKMEPLSPGTSTLSPAIGHIAETAAGLKKGLREHAQRGENGLQQDKQQQRKLVRWVLGAPDRIERMNNEGEKEAAQDEWRQVEKVLDKWKGVDGVDEVKKRCLVVLEGDSEG</sequence>
<dbReference type="PANTHER" id="PTHR15954:SF4">
    <property type="entry name" value="VACUOLAR PROTEIN SORTING-ASSOCIATED PROTEIN 51 HOMOLOG"/>
    <property type="match status" value="1"/>
</dbReference>
<comment type="subunit">
    <text evidence="2">Component of the Golgi-associated retrograde protein (GARP) complex.</text>
</comment>
<evidence type="ECO:0000256" key="3">
    <source>
        <dbReference type="SAM" id="MobiDB-lite"/>
    </source>
</evidence>
<name>A0A6A6CTX8_ZASCE</name>
<dbReference type="GO" id="GO:0005829">
    <property type="term" value="C:cytosol"/>
    <property type="evidence" value="ECO:0007669"/>
    <property type="project" value="GOC"/>
</dbReference>
<feature type="region of interest" description="Disordered" evidence="3">
    <location>
        <begin position="1"/>
        <end position="48"/>
    </location>
</feature>
<dbReference type="GO" id="GO:0006869">
    <property type="term" value="P:lipid transport"/>
    <property type="evidence" value="ECO:0007669"/>
    <property type="project" value="UniProtKB-UniRule"/>
</dbReference>
<dbReference type="EMBL" id="ML993585">
    <property type="protein sequence ID" value="KAF2170505.1"/>
    <property type="molecule type" value="Genomic_DNA"/>
</dbReference>
<dbReference type="Proteomes" id="UP000799537">
    <property type="component" value="Unassembled WGS sequence"/>
</dbReference>
<dbReference type="InterPro" id="IPR014812">
    <property type="entry name" value="Vps51"/>
</dbReference>
<dbReference type="Pfam" id="PF08700">
    <property type="entry name" value="VPS51_Exo84_N"/>
    <property type="match status" value="1"/>
</dbReference>
<dbReference type="GO" id="GO:0016020">
    <property type="term" value="C:membrane"/>
    <property type="evidence" value="ECO:0007669"/>
    <property type="project" value="TreeGrafter"/>
</dbReference>
<dbReference type="GO" id="GO:0000938">
    <property type="term" value="C:GARP complex"/>
    <property type="evidence" value="ECO:0007669"/>
    <property type="project" value="UniProtKB-UniRule"/>
</dbReference>
<keyword evidence="2" id="KW-0445">Lipid transport</keyword>
<dbReference type="RefSeq" id="XP_033671394.1">
    <property type="nucleotide sequence ID" value="XM_033815969.1"/>
</dbReference>
<dbReference type="OrthoDB" id="203678at2759"/>
<feature type="region of interest" description="Disordered" evidence="3">
    <location>
        <begin position="66"/>
        <end position="94"/>
    </location>
</feature>
<dbReference type="GO" id="GO:0007030">
    <property type="term" value="P:Golgi organization"/>
    <property type="evidence" value="ECO:0007669"/>
    <property type="project" value="UniProtKB-UniRule"/>
</dbReference>
<reference evidence="4" key="1">
    <citation type="journal article" date="2020" name="Stud. Mycol.">
        <title>101 Dothideomycetes genomes: a test case for predicting lifestyles and emergence of pathogens.</title>
        <authorList>
            <person name="Haridas S."/>
            <person name="Albert R."/>
            <person name="Binder M."/>
            <person name="Bloem J."/>
            <person name="Labutti K."/>
            <person name="Salamov A."/>
            <person name="Andreopoulos B."/>
            <person name="Baker S."/>
            <person name="Barry K."/>
            <person name="Bills G."/>
            <person name="Bluhm B."/>
            <person name="Cannon C."/>
            <person name="Castanera R."/>
            <person name="Culley D."/>
            <person name="Daum C."/>
            <person name="Ezra D."/>
            <person name="Gonzalez J."/>
            <person name="Henrissat B."/>
            <person name="Kuo A."/>
            <person name="Liang C."/>
            <person name="Lipzen A."/>
            <person name="Lutzoni F."/>
            <person name="Magnuson J."/>
            <person name="Mondo S."/>
            <person name="Nolan M."/>
            <person name="Ohm R."/>
            <person name="Pangilinan J."/>
            <person name="Park H.-J."/>
            <person name="Ramirez L."/>
            <person name="Alfaro M."/>
            <person name="Sun H."/>
            <person name="Tritt A."/>
            <person name="Yoshinaga Y."/>
            <person name="Zwiers L.-H."/>
            <person name="Turgeon B."/>
            <person name="Goodwin S."/>
            <person name="Spatafora J."/>
            <person name="Crous P."/>
            <person name="Grigoriev I."/>
        </authorList>
    </citation>
    <scope>NUCLEOTIDE SEQUENCE</scope>
    <source>
        <strain evidence="4">ATCC 36951</strain>
    </source>
</reference>
<comment type="similarity">
    <text evidence="1 2">Belongs to the VPS51 family.</text>
</comment>
<dbReference type="GeneID" id="54569241"/>
<feature type="compositionally biased region" description="Low complexity" evidence="3">
    <location>
        <begin position="1"/>
        <end position="26"/>
    </location>
</feature>
<feature type="compositionally biased region" description="Polar residues" evidence="3">
    <location>
        <begin position="27"/>
        <end position="41"/>
    </location>
</feature>
<evidence type="ECO:0000256" key="2">
    <source>
        <dbReference type="RuleBase" id="RU368010"/>
    </source>
</evidence>
<protein>
    <recommendedName>
        <fullName evidence="2">Vacuolar protein sorting-associated protein 51 homolog</fullName>
    </recommendedName>
</protein>
<dbReference type="AlphaFoldDB" id="A0A6A6CTX8"/>
<keyword evidence="2" id="KW-0333">Golgi apparatus</keyword>
<comment type="function">
    <text evidence="2">Acts as component of the GARP complex that is involved in retrograde transport from early and late endosomes to the trans-Golgi network (TGN).</text>
</comment>
<proteinExistence type="inferred from homology"/>
<accession>A0A6A6CTX8</accession>
<keyword evidence="5" id="KW-1185">Reference proteome</keyword>
<dbReference type="GO" id="GO:0048193">
    <property type="term" value="P:Golgi vesicle transport"/>
    <property type="evidence" value="ECO:0007669"/>
    <property type="project" value="TreeGrafter"/>
</dbReference>